<dbReference type="InterPro" id="IPR005467">
    <property type="entry name" value="His_kinase_dom"/>
</dbReference>
<keyword evidence="4" id="KW-0808">Transferase</keyword>
<dbReference type="InterPro" id="IPR003594">
    <property type="entry name" value="HATPase_dom"/>
</dbReference>
<dbReference type="InterPro" id="IPR036890">
    <property type="entry name" value="HATPase_C_sf"/>
</dbReference>
<accession>A0A645FMI0</accession>
<dbReference type="PROSITE" id="PS50110">
    <property type="entry name" value="RESPONSE_REGULATORY"/>
    <property type="match status" value="1"/>
</dbReference>
<evidence type="ECO:0000259" key="3">
    <source>
        <dbReference type="PROSITE" id="PS50110"/>
    </source>
</evidence>
<dbReference type="Gene3D" id="3.30.565.10">
    <property type="entry name" value="Histidine kinase-like ATPase, C-terminal domain"/>
    <property type="match status" value="1"/>
</dbReference>
<reference evidence="4" key="1">
    <citation type="submission" date="2019-08" db="EMBL/GenBank/DDBJ databases">
        <authorList>
            <person name="Kucharzyk K."/>
            <person name="Murdoch R.W."/>
            <person name="Higgins S."/>
            <person name="Loffler F."/>
        </authorList>
    </citation>
    <scope>NUCLEOTIDE SEQUENCE</scope>
</reference>
<dbReference type="CDD" id="cd17546">
    <property type="entry name" value="REC_hyHK_CKI1_RcsC-like"/>
    <property type="match status" value="1"/>
</dbReference>
<dbReference type="AlphaFoldDB" id="A0A645FMI0"/>
<comment type="caution">
    <text evidence="4">The sequence shown here is derived from an EMBL/GenBank/DDBJ whole genome shotgun (WGS) entry which is preliminary data.</text>
</comment>
<dbReference type="EMBL" id="VSSQ01062439">
    <property type="protein sequence ID" value="MPN15618.1"/>
    <property type="molecule type" value="Genomic_DNA"/>
</dbReference>
<protein>
    <submittedName>
        <fullName evidence="4">Aerobic respiration control sensor protein ArcB</fullName>
        <ecNumber evidence="4">2.7.13.3</ecNumber>
    </submittedName>
</protein>
<dbReference type="PRINTS" id="PR00344">
    <property type="entry name" value="BCTRLSENSOR"/>
</dbReference>
<dbReference type="SUPFAM" id="SSF52172">
    <property type="entry name" value="CheY-like"/>
    <property type="match status" value="1"/>
</dbReference>
<name>A0A645FMI0_9ZZZZ</name>
<evidence type="ECO:0000313" key="4">
    <source>
        <dbReference type="EMBL" id="MPN15618.1"/>
    </source>
</evidence>
<evidence type="ECO:0000259" key="2">
    <source>
        <dbReference type="PROSITE" id="PS50109"/>
    </source>
</evidence>
<dbReference type="SMART" id="SM00448">
    <property type="entry name" value="REC"/>
    <property type="match status" value="1"/>
</dbReference>
<keyword evidence="1" id="KW-0597">Phosphoprotein</keyword>
<dbReference type="GO" id="GO:0000160">
    <property type="term" value="P:phosphorelay signal transduction system"/>
    <property type="evidence" value="ECO:0007669"/>
    <property type="project" value="InterPro"/>
</dbReference>
<gene>
    <name evidence="4" type="primary">arcB_17</name>
    <name evidence="4" type="ORF">SDC9_162952</name>
</gene>
<dbReference type="Gene3D" id="3.40.50.2300">
    <property type="match status" value="1"/>
</dbReference>
<feature type="domain" description="Histidine kinase" evidence="2">
    <location>
        <begin position="1"/>
        <end position="61"/>
    </location>
</feature>
<evidence type="ECO:0000256" key="1">
    <source>
        <dbReference type="ARBA" id="ARBA00022553"/>
    </source>
</evidence>
<dbReference type="InterPro" id="IPR011006">
    <property type="entry name" value="CheY-like_superfamily"/>
</dbReference>
<dbReference type="PANTHER" id="PTHR45339">
    <property type="entry name" value="HYBRID SIGNAL TRANSDUCTION HISTIDINE KINASE J"/>
    <property type="match status" value="1"/>
</dbReference>
<sequence>MGEEFQNRLFQKFEQENPGQDGSGLGLSIVLKLVELMGGTISFVSKQGIGTEFTVILESQLSEALPDSKDAQHYISDIELEKLIGKRVLLCEDHPLNTQIAQSLLEKKGLLCEHAANGKIAVEMFDKSEVYYYDAILMDIRMPVMNGIEASIAIRSLNRKDSTTVPIIAMTANAFAEDIKQSMEAGMNAHLAKPINTKLLYSTLIRYFTNNN</sequence>
<dbReference type="EC" id="2.7.13.3" evidence="4"/>
<dbReference type="PROSITE" id="PS50109">
    <property type="entry name" value="HIS_KIN"/>
    <property type="match status" value="1"/>
</dbReference>
<organism evidence="4">
    <name type="scientific">bioreactor metagenome</name>
    <dbReference type="NCBI Taxonomy" id="1076179"/>
    <lineage>
        <taxon>unclassified sequences</taxon>
        <taxon>metagenomes</taxon>
        <taxon>ecological metagenomes</taxon>
    </lineage>
</organism>
<dbReference type="Pfam" id="PF02518">
    <property type="entry name" value="HATPase_c"/>
    <property type="match status" value="1"/>
</dbReference>
<dbReference type="PANTHER" id="PTHR45339:SF3">
    <property type="entry name" value="HISTIDINE KINASE"/>
    <property type="match status" value="1"/>
</dbReference>
<dbReference type="GO" id="GO:0004673">
    <property type="term" value="F:protein histidine kinase activity"/>
    <property type="evidence" value="ECO:0007669"/>
    <property type="project" value="UniProtKB-EC"/>
</dbReference>
<dbReference type="InterPro" id="IPR001789">
    <property type="entry name" value="Sig_transdc_resp-reg_receiver"/>
</dbReference>
<dbReference type="InterPro" id="IPR004358">
    <property type="entry name" value="Sig_transdc_His_kin-like_C"/>
</dbReference>
<feature type="domain" description="Response regulatory" evidence="3">
    <location>
        <begin position="87"/>
        <end position="208"/>
    </location>
</feature>
<dbReference type="Pfam" id="PF00072">
    <property type="entry name" value="Response_reg"/>
    <property type="match status" value="1"/>
</dbReference>
<dbReference type="SUPFAM" id="SSF55874">
    <property type="entry name" value="ATPase domain of HSP90 chaperone/DNA topoisomerase II/histidine kinase"/>
    <property type="match status" value="1"/>
</dbReference>
<proteinExistence type="predicted"/>